<keyword evidence="7 15" id="KW-0479">Metal-binding</keyword>
<keyword evidence="6 15" id="KW-0812">Transmembrane</keyword>
<evidence type="ECO:0000256" key="12">
    <source>
        <dbReference type="ARBA" id="ARBA00022989"/>
    </source>
</evidence>
<reference evidence="17" key="1">
    <citation type="submission" date="2021-08" db="EMBL/GenBank/DDBJ databases">
        <title>Hoeflea bacterium WL0058 sp. nov., isolated from the sediment.</title>
        <authorList>
            <person name="Wang L."/>
            <person name="Zhang D."/>
        </authorList>
    </citation>
    <scope>NUCLEOTIDE SEQUENCE</scope>
    <source>
        <strain evidence="17">WL0058</strain>
    </source>
</reference>
<dbReference type="InterPro" id="IPR001757">
    <property type="entry name" value="P_typ_ATPase"/>
</dbReference>
<dbReference type="InterPro" id="IPR036163">
    <property type="entry name" value="HMA_dom_sf"/>
</dbReference>
<evidence type="ECO:0000256" key="7">
    <source>
        <dbReference type="ARBA" id="ARBA00022723"/>
    </source>
</evidence>
<feature type="transmembrane region" description="Helical" evidence="15">
    <location>
        <begin position="153"/>
        <end position="173"/>
    </location>
</feature>
<dbReference type="Proteomes" id="UP001196509">
    <property type="component" value="Unassembled WGS sequence"/>
</dbReference>
<dbReference type="Pfam" id="PF00702">
    <property type="entry name" value="Hydrolase"/>
    <property type="match status" value="1"/>
</dbReference>
<feature type="transmembrane region" description="Helical" evidence="15">
    <location>
        <begin position="213"/>
        <end position="231"/>
    </location>
</feature>
<dbReference type="NCBIfam" id="TIGR01494">
    <property type="entry name" value="ATPase_P-type"/>
    <property type="match status" value="1"/>
</dbReference>
<dbReference type="Gene3D" id="3.30.70.100">
    <property type="match status" value="1"/>
</dbReference>
<dbReference type="PROSITE" id="PS00154">
    <property type="entry name" value="ATPASE_E1_E2"/>
    <property type="match status" value="1"/>
</dbReference>
<dbReference type="SUPFAM" id="SSF81653">
    <property type="entry name" value="Calcium ATPase, transduction domain A"/>
    <property type="match status" value="1"/>
</dbReference>
<comment type="similarity">
    <text evidence="2 15">Belongs to the cation transport ATPase (P-type) (TC 3.A.3) family. Type IB subfamily.</text>
</comment>
<protein>
    <submittedName>
        <fullName evidence="17">Cadmium-translocating P-type ATPase</fullName>
    </submittedName>
</protein>
<keyword evidence="3" id="KW-0813">Transport</keyword>
<keyword evidence="9 15" id="KW-0067">ATP-binding</keyword>
<dbReference type="SUPFAM" id="SSF81665">
    <property type="entry name" value="Calcium ATPase, transmembrane domain M"/>
    <property type="match status" value="1"/>
</dbReference>
<sequence length="768" mass="80388">MSCCAAGSEASAELDTLRAGGHSDAELRAASRPAGDGLKQLDLALPGVHCGGCIRTVETGLKKLPLVDEARVNLSTKRVRVIWREDGAPSDIVNALQDLGYEAHIFDFSADKKDKTLGVLLRSLAVAGFAAANIMLLSVSVWSGADAATRDMFHWISALIAIPALAYSGQVFYRSAFAALRKGRLNMDVPITLAVILAFAMSLYETMHSGERVYFDASVTLMFFLLIGRTLDHVMREQARNAVAGLRKLAPGGASILNEDGGRTFIETEAIEPGMHVLLAAGDRVPVDGRVIVGESDMDASLVSGESAPLRISPGSLIQAGTLNLTGPLTIEATASAGDSFLAEMVRLMEAAEGGKARYRRIADRAAELYAPAVHLAALLAFVGWLIVSRDFGHALYIAIAVLIITCPCALGLAVPVVQVVAAGRLFKNGIMVKDGSAMERMAEADMAVFDKTGTLTMGEPVLVNAQDVDPQSLAIAAAIGRHSRHPLARALAGLAPQGGDLEERLTGLREAPGKGVECVVGGRTYRLGRAEWALEEGEDESAMAATTQAVLGVDGRFLAAFLFEDRLRPGAAESIATLKNRGIDVEILSGDRLGAVERLARLLGVAAFRAGVLPSGKQDRIAALASEGRKVLMVGDGLNDAPALSRAHVSMAPATAADVGRNAADFVFLHSGLEAVAIALDTSVRAGKLIRQNFALAILYNLIAIPTAILGFASPLVAAIAMSSSSIVVILNSLRLRLGSDGLAVAAKSVESAEREVSAASGAGARV</sequence>
<gene>
    <name evidence="17" type="primary">cadA</name>
    <name evidence="17" type="ORF">K1W69_02465</name>
</gene>
<dbReference type="GO" id="GO:0005507">
    <property type="term" value="F:copper ion binding"/>
    <property type="evidence" value="ECO:0007669"/>
    <property type="project" value="TreeGrafter"/>
</dbReference>
<evidence type="ECO:0000256" key="2">
    <source>
        <dbReference type="ARBA" id="ARBA00006024"/>
    </source>
</evidence>
<proteinExistence type="inferred from homology"/>
<dbReference type="InterPro" id="IPR027256">
    <property type="entry name" value="P-typ_ATPase_IB"/>
</dbReference>
<evidence type="ECO:0000256" key="5">
    <source>
        <dbReference type="ARBA" id="ARBA00022553"/>
    </source>
</evidence>
<dbReference type="PROSITE" id="PS50846">
    <property type="entry name" value="HMA_2"/>
    <property type="match status" value="1"/>
</dbReference>
<dbReference type="InterPro" id="IPR036412">
    <property type="entry name" value="HAD-like_sf"/>
</dbReference>
<dbReference type="GO" id="GO:0055070">
    <property type="term" value="P:copper ion homeostasis"/>
    <property type="evidence" value="ECO:0007669"/>
    <property type="project" value="TreeGrafter"/>
</dbReference>
<feature type="transmembrane region" description="Helical" evidence="15">
    <location>
        <begin position="119"/>
        <end position="141"/>
    </location>
</feature>
<dbReference type="SUPFAM" id="SSF55008">
    <property type="entry name" value="HMA, heavy metal-associated domain"/>
    <property type="match status" value="1"/>
</dbReference>
<evidence type="ECO:0000256" key="9">
    <source>
        <dbReference type="ARBA" id="ARBA00022840"/>
    </source>
</evidence>
<dbReference type="InterPro" id="IPR017969">
    <property type="entry name" value="Heavy-metal-associated_CS"/>
</dbReference>
<keyword evidence="11" id="KW-1278">Translocase</keyword>
<dbReference type="InterPro" id="IPR023299">
    <property type="entry name" value="ATPase_P-typ_cyto_dom_N"/>
</dbReference>
<evidence type="ECO:0000256" key="4">
    <source>
        <dbReference type="ARBA" id="ARBA00022475"/>
    </source>
</evidence>
<evidence type="ECO:0000259" key="16">
    <source>
        <dbReference type="PROSITE" id="PS50846"/>
    </source>
</evidence>
<keyword evidence="4 15" id="KW-1003">Cell membrane</keyword>
<evidence type="ECO:0000256" key="8">
    <source>
        <dbReference type="ARBA" id="ARBA00022741"/>
    </source>
</evidence>
<comment type="subcellular location">
    <subcellularLocation>
        <location evidence="1">Cell membrane</location>
        <topology evidence="1">Multi-pass membrane protein</topology>
    </subcellularLocation>
</comment>
<dbReference type="GO" id="GO:0016887">
    <property type="term" value="F:ATP hydrolysis activity"/>
    <property type="evidence" value="ECO:0007669"/>
    <property type="project" value="InterPro"/>
</dbReference>
<dbReference type="SUPFAM" id="SSF56784">
    <property type="entry name" value="HAD-like"/>
    <property type="match status" value="1"/>
</dbReference>
<evidence type="ECO:0000256" key="3">
    <source>
        <dbReference type="ARBA" id="ARBA00022448"/>
    </source>
</evidence>
<dbReference type="PANTHER" id="PTHR43520">
    <property type="entry name" value="ATP7, ISOFORM B"/>
    <property type="match status" value="1"/>
</dbReference>
<dbReference type="InterPro" id="IPR006121">
    <property type="entry name" value="HMA_dom"/>
</dbReference>
<dbReference type="NCBIfam" id="TIGR01512">
    <property type="entry name" value="ATPase-IB2_Cd"/>
    <property type="match status" value="1"/>
</dbReference>
<evidence type="ECO:0000256" key="13">
    <source>
        <dbReference type="ARBA" id="ARBA00023065"/>
    </source>
</evidence>
<keyword evidence="12 15" id="KW-1133">Transmembrane helix</keyword>
<dbReference type="InterPro" id="IPR059000">
    <property type="entry name" value="ATPase_P-type_domA"/>
</dbReference>
<name>A0AAE3CYB1_9HYPH</name>
<feature type="transmembrane region" description="Helical" evidence="15">
    <location>
        <begin position="694"/>
        <end position="711"/>
    </location>
</feature>
<dbReference type="Pfam" id="PF00403">
    <property type="entry name" value="HMA"/>
    <property type="match status" value="1"/>
</dbReference>
<keyword evidence="10" id="KW-0460">Magnesium</keyword>
<feature type="transmembrane region" description="Helical" evidence="15">
    <location>
        <begin position="369"/>
        <end position="388"/>
    </location>
</feature>
<organism evidence="17 18">
    <name type="scientific">Flavimaribacter sediminis</name>
    <dbReference type="NCBI Taxonomy" id="2865987"/>
    <lineage>
        <taxon>Bacteria</taxon>
        <taxon>Pseudomonadati</taxon>
        <taxon>Pseudomonadota</taxon>
        <taxon>Alphaproteobacteria</taxon>
        <taxon>Hyphomicrobiales</taxon>
        <taxon>Rhizobiaceae</taxon>
        <taxon>Flavimaribacter</taxon>
    </lineage>
</organism>
<dbReference type="NCBIfam" id="TIGR01511">
    <property type="entry name" value="ATPase-IB1_Cu"/>
    <property type="match status" value="1"/>
</dbReference>
<comment type="caution">
    <text evidence="17">The sequence shown here is derived from an EMBL/GenBank/DDBJ whole genome shotgun (WGS) entry which is preliminary data.</text>
</comment>
<evidence type="ECO:0000256" key="1">
    <source>
        <dbReference type="ARBA" id="ARBA00004651"/>
    </source>
</evidence>
<keyword evidence="8 15" id="KW-0547">Nucleotide-binding</keyword>
<dbReference type="EMBL" id="JAICBX010000001">
    <property type="protein sequence ID" value="MBW8636035.1"/>
    <property type="molecule type" value="Genomic_DNA"/>
</dbReference>
<dbReference type="InterPro" id="IPR023298">
    <property type="entry name" value="ATPase_P-typ_TM_dom_sf"/>
</dbReference>
<evidence type="ECO:0000256" key="15">
    <source>
        <dbReference type="RuleBase" id="RU362081"/>
    </source>
</evidence>
<accession>A0AAE3CYB1</accession>
<feature type="domain" description="HMA" evidence="16">
    <location>
        <begin position="39"/>
        <end position="104"/>
    </location>
</feature>
<evidence type="ECO:0000256" key="14">
    <source>
        <dbReference type="ARBA" id="ARBA00023136"/>
    </source>
</evidence>
<dbReference type="InterPro" id="IPR018303">
    <property type="entry name" value="ATPase_P-typ_P_site"/>
</dbReference>
<dbReference type="CDD" id="cd00371">
    <property type="entry name" value="HMA"/>
    <property type="match status" value="1"/>
</dbReference>
<dbReference type="GO" id="GO:0005886">
    <property type="term" value="C:plasma membrane"/>
    <property type="evidence" value="ECO:0007669"/>
    <property type="project" value="UniProtKB-SubCell"/>
</dbReference>
<evidence type="ECO:0000256" key="11">
    <source>
        <dbReference type="ARBA" id="ARBA00022967"/>
    </source>
</evidence>
<feature type="transmembrane region" description="Helical" evidence="15">
    <location>
        <begin position="185"/>
        <end position="207"/>
    </location>
</feature>
<keyword evidence="13" id="KW-0406">Ion transport</keyword>
<dbReference type="Gene3D" id="3.40.1110.10">
    <property type="entry name" value="Calcium-transporting ATPase, cytoplasmic domain N"/>
    <property type="match status" value="1"/>
</dbReference>
<keyword evidence="14 15" id="KW-0472">Membrane</keyword>
<dbReference type="Pfam" id="PF00122">
    <property type="entry name" value="E1-E2_ATPase"/>
    <property type="match status" value="1"/>
</dbReference>
<dbReference type="GO" id="GO:0005524">
    <property type="term" value="F:ATP binding"/>
    <property type="evidence" value="ECO:0007669"/>
    <property type="project" value="UniProtKB-UniRule"/>
</dbReference>
<evidence type="ECO:0000256" key="6">
    <source>
        <dbReference type="ARBA" id="ARBA00022692"/>
    </source>
</evidence>
<dbReference type="PROSITE" id="PS01047">
    <property type="entry name" value="HMA_1"/>
    <property type="match status" value="1"/>
</dbReference>
<dbReference type="RefSeq" id="WP_220226746.1">
    <property type="nucleotide sequence ID" value="NZ_JAICBX010000001.1"/>
</dbReference>
<keyword evidence="5" id="KW-0597">Phosphoprotein</keyword>
<feature type="transmembrane region" description="Helical" evidence="15">
    <location>
        <begin position="394"/>
        <end position="422"/>
    </location>
</feature>
<evidence type="ECO:0000256" key="10">
    <source>
        <dbReference type="ARBA" id="ARBA00022842"/>
    </source>
</evidence>
<evidence type="ECO:0000313" key="18">
    <source>
        <dbReference type="Proteomes" id="UP001196509"/>
    </source>
</evidence>
<dbReference type="PRINTS" id="PR00119">
    <property type="entry name" value="CATATPASE"/>
</dbReference>
<dbReference type="NCBIfam" id="TIGR01525">
    <property type="entry name" value="ATPase-IB_hvy"/>
    <property type="match status" value="1"/>
</dbReference>
<dbReference type="InterPro" id="IPR023214">
    <property type="entry name" value="HAD_sf"/>
</dbReference>
<dbReference type="PANTHER" id="PTHR43520:SF5">
    <property type="entry name" value="CATION-TRANSPORTING P-TYPE ATPASE-RELATED"/>
    <property type="match status" value="1"/>
</dbReference>
<dbReference type="InterPro" id="IPR008250">
    <property type="entry name" value="ATPase_P-typ_transduc_dom_A_sf"/>
</dbReference>
<dbReference type="AlphaFoldDB" id="A0AAE3CYB1"/>
<dbReference type="Gene3D" id="3.40.50.1000">
    <property type="entry name" value="HAD superfamily/HAD-like"/>
    <property type="match status" value="1"/>
</dbReference>
<keyword evidence="18" id="KW-1185">Reference proteome</keyword>
<dbReference type="Gene3D" id="2.70.150.10">
    <property type="entry name" value="Calcium-transporting ATPase, cytoplasmic transduction domain A"/>
    <property type="match status" value="1"/>
</dbReference>
<evidence type="ECO:0000313" key="17">
    <source>
        <dbReference type="EMBL" id="MBW8636035.1"/>
    </source>
</evidence>
<dbReference type="GO" id="GO:0043682">
    <property type="term" value="F:P-type divalent copper transporter activity"/>
    <property type="evidence" value="ECO:0007669"/>
    <property type="project" value="TreeGrafter"/>
</dbReference>